<keyword evidence="2" id="KW-1185">Reference proteome</keyword>
<organism evidence="1 2">
    <name type="scientific">Catharanthus roseus</name>
    <name type="common">Madagascar periwinkle</name>
    <name type="synonym">Vinca rosea</name>
    <dbReference type="NCBI Taxonomy" id="4058"/>
    <lineage>
        <taxon>Eukaryota</taxon>
        <taxon>Viridiplantae</taxon>
        <taxon>Streptophyta</taxon>
        <taxon>Embryophyta</taxon>
        <taxon>Tracheophyta</taxon>
        <taxon>Spermatophyta</taxon>
        <taxon>Magnoliopsida</taxon>
        <taxon>eudicotyledons</taxon>
        <taxon>Gunneridae</taxon>
        <taxon>Pentapetalae</taxon>
        <taxon>asterids</taxon>
        <taxon>lamiids</taxon>
        <taxon>Gentianales</taxon>
        <taxon>Apocynaceae</taxon>
        <taxon>Rauvolfioideae</taxon>
        <taxon>Vinceae</taxon>
        <taxon>Catharanthinae</taxon>
        <taxon>Catharanthus</taxon>
    </lineage>
</organism>
<name>A0ACC0BSP2_CATRO</name>
<sequence>MRRKKRGRNLQHFLFKNSRQNPSFLPHSSSLIHMENNNTTPSAETQTPTVTVAEEKGNNNTKEVVADQSTMTSSKASKVKLITGALTIFGIILSLPLLFMFIWLLVTGTHDCESLLNLRNLQMGIATGVFILFAASNIMVFLRAKLRVMGLFLVMIPSIFMIIVGLGLVGAFNVETRTMPGSPKWLTIKVQNNYIWNEIKSCIYDTTTCQNLISKSYLLKSYDFTSSKLSPIESGCCMPPVSCAMNYINATYWEKEERNQDSSVPYDRDCDVWQNGESYLCYNCQACREGFIRPLKSKWKKIGIFLVVMSSILIVAHLIFFIATMLEMFIG</sequence>
<proteinExistence type="predicted"/>
<evidence type="ECO:0000313" key="2">
    <source>
        <dbReference type="Proteomes" id="UP001060085"/>
    </source>
</evidence>
<reference evidence="2" key="1">
    <citation type="journal article" date="2023" name="Nat. Plants">
        <title>Single-cell RNA sequencing provides a high-resolution roadmap for understanding the multicellular compartmentation of specialized metabolism.</title>
        <authorList>
            <person name="Sun S."/>
            <person name="Shen X."/>
            <person name="Li Y."/>
            <person name="Li Y."/>
            <person name="Wang S."/>
            <person name="Li R."/>
            <person name="Zhang H."/>
            <person name="Shen G."/>
            <person name="Guo B."/>
            <person name="Wei J."/>
            <person name="Xu J."/>
            <person name="St-Pierre B."/>
            <person name="Chen S."/>
            <person name="Sun C."/>
        </authorList>
    </citation>
    <scope>NUCLEOTIDE SEQUENCE [LARGE SCALE GENOMIC DNA]</scope>
</reference>
<accession>A0ACC0BSP2</accession>
<dbReference type="EMBL" id="CM044702">
    <property type="protein sequence ID" value="KAI5675624.1"/>
    <property type="molecule type" value="Genomic_DNA"/>
</dbReference>
<gene>
    <name evidence="1" type="ORF">M9H77_06574</name>
</gene>
<evidence type="ECO:0000313" key="1">
    <source>
        <dbReference type="EMBL" id="KAI5675624.1"/>
    </source>
</evidence>
<dbReference type="Proteomes" id="UP001060085">
    <property type="component" value="Linkage Group LG02"/>
</dbReference>
<comment type="caution">
    <text evidence="1">The sequence shown here is derived from an EMBL/GenBank/DDBJ whole genome shotgun (WGS) entry which is preliminary data.</text>
</comment>
<protein>
    <submittedName>
        <fullName evidence="1">Uncharacterized protein</fullName>
    </submittedName>
</protein>